<evidence type="ECO:0000313" key="7">
    <source>
        <dbReference type="Proteomes" id="UP000813461"/>
    </source>
</evidence>
<dbReference type="Pfam" id="PF10342">
    <property type="entry name" value="Kre9_KNH"/>
    <property type="match status" value="1"/>
</dbReference>
<keyword evidence="1 4" id="KW-0732">Signal</keyword>
<dbReference type="OrthoDB" id="2260257at2759"/>
<dbReference type="InterPro" id="IPR018466">
    <property type="entry name" value="Kre9/Knh1-like_N"/>
</dbReference>
<dbReference type="EMBL" id="JAGMVJ010000001">
    <property type="protein sequence ID" value="KAH7095550.1"/>
    <property type="molecule type" value="Genomic_DNA"/>
</dbReference>
<feature type="chain" id="PRO_5035450121" description="Yeast cell wall synthesis Kre9/Knh1-like N-terminal domain-containing protein" evidence="4">
    <location>
        <begin position="19"/>
        <end position="377"/>
    </location>
</feature>
<protein>
    <recommendedName>
        <fullName evidence="5">Yeast cell wall synthesis Kre9/Knh1-like N-terminal domain-containing protein</fullName>
    </recommendedName>
</protein>
<feature type="transmembrane region" description="Helical" evidence="3">
    <location>
        <begin position="179"/>
        <end position="199"/>
    </location>
</feature>
<dbReference type="InterPro" id="IPR052982">
    <property type="entry name" value="SRP1/TIP1-like"/>
</dbReference>
<proteinExistence type="predicted"/>
<evidence type="ECO:0000256" key="1">
    <source>
        <dbReference type="ARBA" id="ARBA00022729"/>
    </source>
</evidence>
<feature type="region of interest" description="Disordered" evidence="2">
    <location>
        <begin position="126"/>
        <end position="157"/>
    </location>
</feature>
<keyword evidence="3" id="KW-0472">Membrane</keyword>
<name>A0A8K0RIQ7_9PLEO</name>
<comment type="caution">
    <text evidence="6">The sequence shown here is derived from an EMBL/GenBank/DDBJ whole genome shotgun (WGS) entry which is preliminary data.</text>
</comment>
<feature type="region of interest" description="Disordered" evidence="2">
    <location>
        <begin position="342"/>
        <end position="362"/>
    </location>
</feature>
<evidence type="ECO:0000313" key="6">
    <source>
        <dbReference type="EMBL" id="KAH7095550.1"/>
    </source>
</evidence>
<dbReference type="AlphaFoldDB" id="A0A8K0RIQ7"/>
<evidence type="ECO:0000256" key="2">
    <source>
        <dbReference type="SAM" id="MobiDB-lite"/>
    </source>
</evidence>
<feature type="signal peptide" evidence="4">
    <location>
        <begin position="1"/>
        <end position="18"/>
    </location>
</feature>
<organism evidence="6 7">
    <name type="scientific">Paraphoma chrysanthemicola</name>
    <dbReference type="NCBI Taxonomy" id="798071"/>
    <lineage>
        <taxon>Eukaryota</taxon>
        <taxon>Fungi</taxon>
        <taxon>Dikarya</taxon>
        <taxon>Ascomycota</taxon>
        <taxon>Pezizomycotina</taxon>
        <taxon>Dothideomycetes</taxon>
        <taxon>Pleosporomycetidae</taxon>
        <taxon>Pleosporales</taxon>
        <taxon>Pleosporineae</taxon>
        <taxon>Phaeosphaeriaceae</taxon>
        <taxon>Paraphoma</taxon>
    </lineage>
</organism>
<dbReference type="PANTHER" id="PTHR40633">
    <property type="entry name" value="MATRIX PROTEIN, PUTATIVE (AFU_ORTHOLOGUE AFUA_8G05410)-RELATED"/>
    <property type="match status" value="1"/>
</dbReference>
<evidence type="ECO:0000256" key="4">
    <source>
        <dbReference type="SAM" id="SignalP"/>
    </source>
</evidence>
<dbReference type="PANTHER" id="PTHR40633:SF1">
    <property type="entry name" value="GPI ANCHORED SERINE-THREONINE RICH PROTEIN (AFU_ORTHOLOGUE AFUA_1G03630)"/>
    <property type="match status" value="1"/>
</dbReference>
<reference evidence="6" key="1">
    <citation type="journal article" date="2021" name="Nat. Commun.">
        <title>Genetic determinants of endophytism in the Arabidopsis root mycobiome.</title>
        <authorList>
            <person name="Mesny F."/>
            <person name="Miyauchi S."/>
            <person name="Thiergart T."/>
            <person name="Pickel B."/>
            <person name="Atanasova L."/>
            <person name="Karlsson M."/>
            <person name="Huettel B."/>
            <person name="Barry K.W."/>
            <person name="Haridas S."/>
            <person name="Chen C."/>
            <person name="Bauer D."/>
            <person name="Andreopoulos W."/>
            <person name="Pangilinan J."/>
            <person name="LaButti K."/>
            <person name="Riley R."/>
            <person name="Lipzen A."/>
            <person name="Clum A."/>
            <person name="Drula E."/>
            <person name="Henrissat B."/>
            <person name="Kohler A."/>
            <person name="Grigoriev I.V."/>
            <person name="Martin F.M."/>
            <person name="Hacquard S."/>
        </authorList>
    </citation>
    <scope>NUCLEOTIDE SEQUENCE</scope>
    <source>
        <strain evidence="6">MPI-SDFR-AT-0120</strain>
    </source>
</reference>
<evidence type="ECO:0000259" key="5">
    <source>
        <dbReference type="Pfam" id="PF10342"/>
    </source>
</evidence>
<accession>A0A8K0RIQ7</accession>
<sequence length="377" mass="39934">MCGTILAVALLLAKFVAAQSGSSINQIYRPLNEAVPACKPFSISWQPTTNSTVSLTLLRGALGNSVIVATLAGRIPNSGIYIWTPESNLEADASLYLIQLTDDATGEYQISSQFGISKGPECATMSDPIPSASPTPSPTSFLTSVSAAPSTSLPIPQPSFLPPSQAAEPKRALSTGAKIGIGVAVSAFVLLLLAIGFWLRRRRRTRHAAPAEMSPAVPDCDASSPTFYGFMSKSELDSTKLTELSAEEPEAPLLDSTTIVELPTHGLATSPLDSTTSVARSSHDSEKCGLESVTVIQLPAYEVEIAELESPVSPLSPHEFVAAELDSAAVFELPSHHILRSELDDTDPGQVIGDSRPGVHDRSRIVKSLNHRPVRIS</sequence>
<dbReference type="Proteomes" id="UP000813461">
    <property type="component" value="Unassembled WGS sequence"/>
</dbReference>
<feature type="domain" description="Yeast cell wall synthesis Kre9/Knh1-like N-terminal" evidence="5">
    <location>
        <begin position="32"/>
        <end position="116"/>
    </location>
</feature>
<keyword evidence="7" id="KW-1185">Reference proteome</keyword>
<keyword evidence="3" id="KW-0812">Transmembrane</keyword>
<gene>
    <name evidence="6" type="ORF">FB567DRAFT_543852</name>
</gene>
<evidence type="ECO:0000256" key="3">
    <source>
        <dbReference type="SAM" id="Phobius"/>
    </source>
</evidence>
<keyword evidence="3" id="KW-1133">Transmembrane helix</keyword>